<evidence type="ECO:0000256" key="4">
    <source>
        <dbReference type="ARBA" id="ARBA00022692"/>
    </source>
</evidence>
<keyword evidence="3 9" id="KW-0808">Transferase</keyword>
<dbReference type="EMBL" id="JBHTLX010000023">
    <property type="protein sequence ID" value="MFD1250036.1"/>
    <property type="molecule type" value="Genomic_DNA"/>
</dbReference>
<dbReference type="GO" id="GO:0016740">
    <property type="term" value="F:transferase activity"/>
    <property type="evidence" value="ECO:0007669"/>
    <property type="project" value="UniProtKB-KW"/>
</dbReference>
<protein>
    <submittedName>
        <fullName evidence="9">Sugar transferase</fullName>
        <ecNumber evidence="9">2.7.8.-</ecNumber>
    </submittedName>
</protein>
<dbReference type="Pfam" id="PF02397">
    <property type="entry name" value="Bac_transf"/>
    <property type="match status" value="1"/>
</dbReference>
<feature type="domain" description="Bacterial sugar transferase" evidence="8">
    <location>
        <begin position="285"/>
        <end position="472"/>
    </location>
</feature>
<feature type="transmembrane region" description="Helical" evidence="7">
    <location>
        <begin position="63"/>
        <end position="81"/>
    </location>
</feature>
<feature type="transmembrane region" description="Helical" evidence="7">
    <location>
        <begin position="93"/>
        <end position="111"/>
    </location>
</feature>
<comment type="similarity">
    <text evidence="2">Belongs to the bacterial sugar transferase family.</text>
</comment>
<keyword evidence="10" id="KW-1185">Reference proteome</keyword>
<dbReference type="PANTHER" id="PTHR30576:SF10">
    <property type="entry name" value="SLL5057 PROTEIN"/>
    <property type="match status" value="1"/>
</dbReference>
<evidence type="ECO:0000313" key="9">
    <source>
        <dbReference type="EMBL" id="MFD1250036.1"/>
    </source>
</evidence>
<reference evidence="10" key="1">
    <citation type="journal article" date="2019" name="Int. J. Syst. Evol. Microbiol.">
        <title>The Global Catalogue of Microorganisms (GCM) 10K type strain sequencing project: providing services to taxonomists for standard genome sequencing and annotation.</title>
        <authorList>
            <consortium name="The Broad Institute Genomics Platform"/>
            <consortium name="The Broad Institute Genome Sequencing Center for Infectious Disease"/>
            <person name="Wu L."/>
            <person name="Ma J."/>
        </authorList>
    </citation>
    <scope>NUCLEOTIDE SEQUENCE [LARGE SCALE GENOMIC DNA]</scope>
    <source>
        <strain evidence="10">CCUG 52478</strain>
    </source>
</reference>
<evidence type="ECO:0000256" key="6">
    <source>
        <dbReference type="ARBA" id="ARBA00023136"/>
    </source>
</evidence>
<feature type="transmembrane region" description="Helical" evidence="7">
    <location>
        <begin position="117"/>
        <end position="138"/>
    </location>
</feature>
<evidence type="ECO:0000256" key="7">
    <source>
        <dbReference type="SAM" id="Phobius"/>
    </source>
</evidence>
<evidence type="ECO:0000256" key="2">
    <source>
        <dbReference type="ARBA" id="ARBA00006464"/>
    </source>
</evidence>
<accession>A0ABW3W408</accession>
<dbReference type="InterPro" id="IPR003362">
    <property type="entry name" value="Bact_transf"/>
</dbReference>
<dbReference type="Proteomes" id="UP001597229">
    <property type="component" value="Unassembled WGS sequence"/>
</dbReference>
<evidence type="ECO:0000259" key="8">
    <source>
        <dbReference type="Pfam" id="PF02397"/>
    </source>
</evidence>
<keyword evidence="6 7" id="KW-0472">Membrane</keyword>
<sequence>MTVIDALFRASTVSREDVDAGHALRRPGHGGRARALGDALAAGLVLLAATLVLPGGIAHERTVLVYIPLWLVAVALSGDYRLPGDIGLRARRLLLVALVLPTVTLLIAEMIDYPISAARVTAACAMTALLGIGVRVGVAAVDHRLFPVVGVTHRVVVVGSSASLPALLNRLERAQPRRFVVLGACVADDGPCNRPEISIARGTESCAAFARTCGADAVIVAPDPNIAPADVLRLRWKLEEAGVDVFVWTGLYTSPASRTRLDLSDDLPLLYVGAPRRIGPTHWLKRVVDPILALIALIVLSPLLLGLIVAVRLDSPGPAFFRQTRVGKDDARFTMWKLRTMTTDAEAVRHALAAADEGAGVLFKIHDDPRVTRVGRWLRRTSLDELPQLFNVVLGQMSLVGPRPALPAEVEAYHPDVRHRLVVHPGITGLWQVSGRSDLSWEESVRLDQEYVDDWSLLLDLRIVVRTVGAVLRGRGAY</sequence>
<keyword evidence="4 7" id="KW-0812">Transmembrane</keyword>
<comment type="subcellular location">
    <subcellularLocation>
        <location evidence="1">Membrane</location>
        <topology evidence="1">Multi-pass membrane protein</topology>
    </subcellularLocation>
</comment>
<dbReference type="EC" id="2.7.8.-" evidence="9"/>
<dbReference type="RefSeq" id="WP_367921213.1">
    <property type="nucleotide sequence ID" value="NZ_BAABAC010000040.1"/>
</dbReference>
<organism evidence="9 10">
    <name type="scientific">Nocardioides ginsengisoli</name>
    <dbReference type="NCBI Taxonomy" id="363868"/>
    <lineage>
        <taxon>Bacteria</taxon>
        <taxon>Bacillati</taxon>
        <taxon>Actinomycetota</taxon>
        <taxon>Actinomycetes</taxon>
        <taxon>Propionibacteriales</taxon>
        <taxon>Nocardioidaceae</taxon>
        <taxon>Nocardioides</taxon>
    </lineage>
</organism>
<feature type="transmembrane region" description="Helical" evidence="7">
    <location>
        <begin position="35"/>
        <end position="57"/>
    </location>
</feature>
<evidence type="ECO:0000313" key="10">
    <source>
        <dbReference type="Proteomes" id="UP001597229"/>
    </source>
</evidence>
<dbReference type="InterPro" id="IPR017475">
    <property type="entry name" value="EPS_sugar_tfrase"/>
</dbReference>
<comment type="caution">
    <text evidence="9">The sequence shown here is derived from an EMBL/GenBank/DDBJ whole genome shotgun (WGS) entry which is preliminary data.</text>
</comment>
<proteinExistence type="inferred from homology"/>
<keyword evidence="5 7" id="KW-1133">Transmembrane helix</keyword>
<evidence type="ECO:0000256" key="1">
    <source>
        <dbReference type="ARBA" id="ARBA00004141"/>
    </source>
</evidence>
<evidence type="ECO:0000256" key="5">
    <source>
        <dbReference type="ARBA" id="ARBA00022989"/>
    </source>
</evidence>
<name>A0ABW3W408_9ACTN</name>
<evidence type="ECO:0000256" key="3">
    <source>
        <dbReference type="ARBA" id="ARBA00022679"/>
    </source>
</evidence>
<dbReference type="PANTHER" id="PTHR30576">
    <property type="entry name" value="COLANIC BIOSYNTHESIS UDP-GLUCOSE LIPID CARRIER TRANSFERASE"/>
    <property type="match status" value="1"/>
</dbReference>
<feature type="transmembrane region" description="Helical" evidence="7">
    <location>
        <begin position="291"/>
        <end position="313"/>
    </location>
</feature>
<gene>
    <name evidence="9" type="ORF">ACFQ3F_19720</name>
</gene>
<dbReference type="NCBIfam" id="TIGR03025">
    <property type="entry name" value="EPS_sugtrans"/>
    <property type="match status" value="1"/>
</dbReference>